<dbReference type="Pfam" id="PF03763">
    <property type="entry name" value="Remorin_C"/>
    <property type="match status" value="1"/>
</dbReference>
<feature type="domain" description="Remorin C-terminal" evidence="2">
    <location>
        <begin position="97"/>
        <end position="228"/>
    </location>
</feature>
<proteinExistence type="inferred from homology"/>
<evidence type="ECO:0000313" key="3">
    <source>
        <dbReference type="EMBL" id="KAG6514481.1"/>
    </source>
</evidence>
<dbReference type="EMBL" id="JACMSC010000007">
    <property type="protein sequence ID" value="KAG6514481.1"/>
    <property type="molecule type" value="Genomic_DNA"/>
</dbReference>
<protein>
    <recommendedName>
        <fullName evidence="2">Remorin C-terminal domain-containing protein</fullName>
    </recommendedName>
</protein>
<dbReference type="Proteomes" id="UP000734854">
    <property type="component" value="Unassembled WGS sequence"/>
</dbReference>
<sequence>MNGDSANESLMYNLFKQLRVELDDDLFQMQQSREQMSKAKANIVFVMAVVASAYAISLIEEELQNKNELSNRSMTRPISVNKSTRGGDSMDKATRYSKISRWLSCKEATDERYEKMKITILEWESNKKSKAKHHLKRKQVSNYLLFFTIIVIIIRSSHQLASWSEFCRGIRILECRQARALSEYRDEVLRIDKFAEEAKAIMEERKRNDKLVVLEKEKRMRSMGRVPHRCLCF</sequence>
<comment type="similarity">
    <text evidence="1">Belongs to the remorin family.</text>
</comment>
<gene>
    <name evidence="3" type="ORF">ZIOFF_024841</name>
</gene>
<accession>A0A8J5H0T8</accession>
<name>A0A8J5H0T8_ZINOF</name>
<keyword evidence="4" id="KW-1185">Reference proteome</keyword>
<organism evidence="3 4">
    <name type="scientific">Zingiber officinale</name>
    <name type="common">Ginger</name>
    <name type="synonym">Amomum zingiber</name>
    <dbReference type="NCBI Taxonomy" id="94328"/>
    <lineage>
        <taxon>Eukaryota</taxon>
        <taxon>Viridiplantae</taxon>
        <taxon>Streptophyta</taxon>
        <taxon>Embryophyta</taxon>
        <taxon>Tracheophyta</taxon>
        <taxon>Spermatophyta</taxon>
        <taxon>Magnoliopsida</taxon>
        <taxon>Liliopsida</taxon>
        <taxon>Zingiberales</taxon>
        <taxon>Zingiberaceae</taxon>
        <taxon>Zingiber</taxon>
    </lineage>
</organism>
<comment type="caution">
    <text evidence="3">The sequence shown here is derived from an EMBL/GenBank/DDBJ whole genome shotgun (WGS) entry which is preliminary data.</text>
</comment>
<evidence type="ECO:0000259" key="2">
    <source>
        <dbReference type="Pfam" id="PF03763"/>
    </source>
</evidence>
<reference evidence="3 4" key="1">
    <citation type="submission" date="2020-08" db="EMBL/GenBank/DDBJ databases">
        <title>Plant Genome Project.</title>
        <authorList>
            <person name="Zhang R.-G."/>
        </authorList>
    </citation>
    <scope>NUCLEOTIDE SEQUENCE [LARGE SCALE GENOMIC DNA]</scope>
    <source>
        <tissue evidence="3">Rhizome</tissue>
    </source>
</reference>
<evidence type="ECO:0000256" key="1">
    <source>
        <dbReference type="ARBA" id="ARBA00005711"/>
    </source>
</evidence>
<evidence type="ECO:0000313" key="4">
    <source>
        <dbReference type="Proteomes" id="UP000734854"/>
    </source>
</evidence>
<dbReference type="InterPro" id="IPR005516">
    <property type="entry name" value="Remorin_C"/>
</dbReference>
<dbReference type="AlphaFoldDB" id="A0A8J5H0T8"/>